<sequence>MIDLADIRKKARAEKDVAAQGESGDAAPDNCAAVRSSVQGVPNAQAESLAKPTQVAVPPPAAEAADALERLFSIENSLQLASEEIYFQGLSAALDQAEEKSLEWLTFSLGNEEYALDIGAVAEIIKPRDITEIPRVPEHVMGIISLRGVIVPIFDLKRRLRLGVATSTPTSRIIICQNEEATAGLLVDGISQVVRISERNIEPPPPMLADIDVDLVAGVGRHQGRFLILLNLEGLFNAGVTIRQ</sequence>
<dbReference type="InterPro" id="IPR002545">
    <property type="entry name" value="CheW-lke_dom"/>
</dbReference>
<evidence type="ECO:0000259" key="1">
    <source>
        <dbReference type="PROSITE" id="PS50851"/>
    </source>
</evidence>
<dbReference type="Pfam" id="PF01584">
    <property type="entry name" value="CheW"/>
    <property type="match status" value="1"/>
</dbReference>
<evidence type="ECO:0000313" key="2">
    <source>
        <dbReference type="EMBL" id="UWZ80428.1"/>
    </source>
</evidence>
<accession>A0ABY5ZMU8</accession>
<dbReference type="SMART" id="SM00260">
    <property type="entry name" value="CheW"/>
    <property type="match status" value="1"/>
</dbReference>
<organism evidence="2 3">
    <name type="scientific">Geoalkalibacter halelectricus</name>
    <dbReference type="NCBI Taxonomy" id="2847045"/>
    <lineage>
        <taxon>Bacteria</taxon>
        <taxon>Pseudomonadati</taxon>
        <taxon>Thermodesulfobacteriota</taxon>
        <taxon>Desulfuromonadia</taxon>
        <taxon>Desulfuromonadales</taxon>
        <taxon>Geoalkalibacteraceae</taxon>
        <taxon>Geoalkalibacter</taxon>
    </lineage>
</organism>
<dbReference type="InterPro" id="IPR039315">
    <property type="entry name" value="CheW"/>
</dbReference>
<feature type="domain" description="CheW-like" evidence="1">
    <location>
        <begin position="101"/>
        <end position="241"/>
    </location>
</feature>
<dbReference type="PROSITE" id="PS50851">
    <property type="entry name" value="CHEW"/>
    <property type="match status" value="1"/>
</dbReference>
<dbReference type="InterPro" id="IPR036061">
    <property type="entry name" value="CheW-like_dom_sf"/>
</dbReference>
<reference evidence="2" key="1">
    <citation type="journal article" date="2022" name="Environ. Microbiol.">
        <title>Geoalkalibacter halelectricus SAP #1 sp. nov. possessing extracellular electron transfer and mineral#reducing capabilities from a haloalkaline environment.</title>
        <authorList>
            <person name="Yadav S."/>
            <person name="Singh R."/>
            <person name="Sundharam S.S."/>
            <person name="Chaudhary S."/>
            <person name="Krishnamurthi S."/>
            <person name="Patil S.A."/>
        </authorList>
    </citation>
    <scope>NUCLEOTIDE SEQUENCE</scope>
    <source>
        <strain evidence="2">SAP-1</strain>
    </source>
</reference>
<protein>
    <submittedName>
        <fullName evidence="2">Chemotaxis protein CheW</fullName>
    </submittedName>
</protein>
<dbReference type="RefSeq" id="WP_260748785.1">
    <property type="nucleotide sequence ID" value="NZ_CP092109.1"/>
</dbReference>
<dbReference type="Gene3D" id="2.40.50.180">
    <property type="entry name" value="CheA-289, Domain 4"/>
    <property type="match status" value="1"/>
</dbReference>
<name>A0ABY5ZMU8_9BACT</name>
<gene>
    <name evidence="2" type="ORF">L9S41_03260</name>
</gene>
<dbReference type="EMBL" id="CP092109">
    <property type="protein sequence ID" value="UWZ80428.1"/>
    <property type="molecule type" value="Genomic_DNA"/>
</dbReference>
<dbReference type="PANTHER" id="PTHR22617">
    <property type="entry name" value="CHEMOTAXIS SENSOR HISTIDINE KINASE-RELATED"/>
    <property type="match status" value="1"/>
</dbReference>
<proteinExistence type="predicted"/>
<dbReference type="Proteomes" id="UP001060414">
    <property type="component" value="Chromosome"/>
</dbReference>
<evidence type="ECO:0000313" key="3">
    <source>
        <dbReference type="Proteomes" id="UP001060414"/>
    </source>
</evidence>
<dbReference type="Gene3D" id="2.30.30.40">
    <property type="entry name" value="SH3 Domains"/>
    <property type="match status" value="1"/>
</dbReference>
<keyword evidence="3" id="KW-1185">Reference proteome</keyword>
<dbReference type="PANTHER" id="PTHR22617:SF23">
    <property type="entry name" value="CHEMOTAXIS PROTEIN CHEW"/>
    <property type="match status" value="1"/>
</dbReference>
<dbReference type="SUPFAM" id="SSF50341">
    <property type="entry name" value="CheW-like"/>
    <property type="match status" value="1"/>
</dbReference>
<dbReference type="CDD" id="cd00732">
    <property type="entry name" value="CheW"/>
    <property type="match status" value="1"/>
</dbReference>